<reference evidence="3 4" key="1">
    <citation type="submission" date="2020-01" db="EMBL/GenBank/DDBJ databases">
        <authorList>
            <person name="Deng T."/>
        </authorList>
    </citation>
    <scope>NUCLEOTIDE SEQUENCE [LARGE SCALE GENOMIC DNA]</scope>
    <source>
        <strain evidence="3 4">5221</strain>
    </source>
</reference>
<dbReference type="Pfam" id="PF24481">
    <property type="entry name" value="CT398_CC"/>
    <property type="match status" value="1"/>
</dbReference>
<dbReference type="InterPro" id="IPR056003">
    <property type="entry name" value="CT398_CC_hairpin"/>
</dbReference>
<evidence type="ECO:0000259" key="2">
    <source>
        <dbReference type="Pfam" id="PF24481"/>
    </source>
</evidence>
<protein>
    <recommendedName>
        <fullName evidence="2">CT398-like coiled coil hairpin domain-containing protein</fullName>
    </recommendedName>
</protein>
<comment type="caution">
    <text evidence="3">The sequence shown here is derived from an EMBL/GenBank/DDBJ whole genome shotgun (WGS) entry which is preliminary data.</text>
</comment>
<name>A0A6N9H4L0_9MICO</name>
<evidence type="ECO:0000313" key="4">
    <source>
        <dbReference type="Proteomes" id="UP000469215"/>
    </source>
</evidence>
<evidence type="ECO:0000313" key="3">
    <source>
        <dbReference type="EMBL" id="MYM18997.1"/>
    </source>
</evidence>
<dbReference type="EMBL" id="WWEQ01000008">
    <property type="protein sequence ID" value="MYM18997.1"/>
    <property type="molecule type" value="Genomic_DNA"/>
</dbReference>
<keyword evidence="4" id="KW-1185">Reference proteome</keyword>
<sequence length="241" mass="25361">MKLDSQAAGAVAAWIDIAGRLRRNRHEAQQADLLERLRTVAAEHKETAQTIAAGEAREAERQQELAEREAEVAKRRAQIEAMEAKLQAGEGLTSKDLVALQGDIATSQGLLGESEEGELAAIEALEKTQERLATLRARAQELAAQGGRLQAERKETAERLDAERADLSAQLEAQASLIPVEFRAQIEGNAAQGGVGAALISAGACGACGTAFSGRTAAAVAEAPGGQTFVCEECEVPLVKP</sequence>
<proteinExistence type="predicted"/>
<accession>A0A6N9H4L0</accession>
<feature type="domain" description="CT398-like coiled coil hairpin" evidence="2">
    <location>
        <begin position="20"/>
        <end position="185"/>
    </location>
</feature>
<dbReference type="Proteomes" id="UP000469215">
    <property type="component" value="Unassembled WGS sequence"/>
</dbReference>
<dbReference type="Gene3D" id="1.10.287.1490">
    <property type="match status" value="1"/>
</dbReference>
<gene>
    <name evidence="3" type="ORF">GSY69_03130</name>
</gene>
<organism evidence="3 4">
    <name type="scientific">Brevibacterium rongguiense</name>
    <dbReference type="NCBI Taxonomy" id="2695267"/>
    <lineage>
        <taxon>Bacteria</taxon>
        <taxon>Bacillati</taxon>
        <taxon>Actinomycetota</taxon>
        <taxon>Actinomycetes</taxon>
        <taxon>Micrococcales</taxon>
        <taxon>Brevibacteriaceae</taxon>
        <taxon>Brevibacterium</taxon>
    </lineage>
</organism>
<dbReference type="AlphaFoldDB" id="A0A6N9H4L0"/>
<feature type="coiled-coil region" evidence="1">
    <location>
        <begin position="56"/>
        <end position="85"/>
    </location>
</feature>
<keyword evidence="1" id="KW-0175">Coiled coil</keyword>
<dbReference type="RefSeq" id="WP_160952438.1">
    <property type="nucleotide sequence ID" value="NZ_WWEQ01000008.1"/>
</dbReference>
<evidence type="ECO:0000256" key="1">
    <source>
        <dbReference type="SAM" id="Coils"/>
    </source>
</evidence>
<feature type="coiled-coil region" evidence="1">
    <location>
        <begin position="122"/>
        <end position="177"/>
    </location>
</feature>